<comment type="caution">
    <text evidence="2">The sequence shown here is derived from an EMBL/GenBank/DDBJ whole genome shotgun (WGS) entry which is preliminary data.</text>
</comment>
<accession>A0A084SNX7</accession>
<protein>
    <submittedName>
        <fullName evidence="2">Uncharacterized protein</fullName>
    </submittedName>
</protein>
<name>A0A084SNX7_9BACT</name>
<reference evidence="2 3" key="1">
    <citation type="submission" date="2014-07" db="EMBL/GenBank/DDBJ databases">
        <title>Draft Genome Sequence of Gephyronic Acid Producer, Cystobacter violaceus Strain Cb vi76.</title>
        <authorList>
            <person name="Stevens D.C."/>
            <person name="Young J."/>
            <person name="Carmichael R."/>
            <person name="Tan J."/>
            <person name="Taylor R.E."/>
        </authorList>
    </citation>
    <scope>NUCLEOTIDE SEQUENCE [LARGE SCALE GENOMIC DNA]</scope>
    <source>
        <strain evidence="2 3">Cb vi76</strain>
    </source>
</reference>
<evidence type="ECO:0000313" key="2">
    <source>
        <dbReference type="EMBL" id="KFA90162.1"/>
    </source>
</evidence>
<keyword evidence="1" id="KW-0472">Membrane</keyword>
<feature type="transmembrane region" description="Helical" evidence="1">
    <location>
        <begin position="72"/>
        <end position="91"/>
    </location>
</feature>
<proteinExistence type="predicted"/>
<evidence type="ECO:0000313" key="3">
    <source>
        <dbReference type="Proteomes" id="UP000028547"/>
    </source>
</evidence>
<gene>
    <name evidence="2" type="ORF">Q664_29750</name>
</gene>
<dbReference type="EMBL" id="JPMI01000220">
    <property type="protein sequence ID" value="KFA90162.1"/>
    <property type="molecule type" value="Genomic_DNA"/>
</dbReference>
<keyword evidence="1" id="KW-1133">Transmembrane helix</keyword>
<evidence type="ECO:0000256" key="1">
    <source>
        <dbReference type="SAM" id="Phobius"/>
    </source>
</evidence>
<organism evidence="2 3">
    <name type="scientific">Archangium violaceum Cb vi76</name>
    <dbReference type="NCBI Taxonomy" id="1406225"/>
    <lineage>
        <taxon>Bacteria</taxon>
        <taxon>Pseudomonadati</taxon>
        <taxon>Myxococcota</taxon>
        <taxon>Myxococcia</taxon>
        <taxon>Myxococcales</taxon>
        <taxon>Cystobacterineae</taxon>
        <taxon>Archangiaceae</taxon>
        <taxon>Archangium</taxon>
    </lineage>
</organism>
<dbReference type="AlphaFoldDB" id="A0A084SNX7"/>
<feature type="transmembrane region" description="Helical" evidence="1">
    <location>
        <begin position="42"/>
        <end position="65"/>
    </location>
</feature>
<keyword evidence="1" id="KW-0812">Transmembrane</keyword>
<dbReference type="Proteomes" id="UP000028547">
    <property type="component" value="Unassembled WGS sequence"/>
</dbReference>
<sequence length="94" mass="10194">MLRVLLLLLLALCGATLASYLLHPEEYRFGTEVGGLRYRSSLHYAGLLLLEALLLCGGLVMTFVARTPIRRMWLGLGVVLLDAVVFVGLLGGGH</sequence>